<evidence type="ECO:0000313" key="1">
    <source>
        <dbReference type="EMBL" id="ACO66864.1"/>
    </source>
</evidence>
<organism evidence="1 2">
    <name type="scientific">Micromonas commoda (strain RCC299 / NOUM17 / CCMP2709)</name>
    <name type="common">Picoplanktonic green alga</name>
    <dbReference type="NCBI Taxonomy" id="296587"/>
    <lineage>
        <taxon>Eukaryota</taxon>
        <taxon>Viridiplantae</taxon>
        <taxon>Chlorophyta</taxon>
        <taxon>Mamiellophyceae</taxon>
        <taxon>Mamiellales</taxon>
        <taxon>Mamiellaceae</taxon>
        <taxon>Micromonas</taxon>
    </lineage>
</organism>
<dbReference type="Proteomes" id="UP000002009">
    <property type="component" value="Chromosome 13"/>
</dbReference>
<dbReference type="InParanoid" id="C1EFJ1"/>
<dbReference type="OMA" id="RYQVALM"/>
<dbReference type="STRING" id="296587.C1EFJ1"/>
<dbReference type="AlphaFoldDB" id="C1EFJ1"/>
<sequence length="146" mass="15441">MRKAKLRGANLTGAYLMKAVAFAADFEGANLSDALMDRAVLNNANFKDAIMTRVVLTSSDLGDAVIEGADFSDALIDVKQQQALCKYANGVNSVTGVSTRKSLNCGGSASMLRTSTPSGYMTDDTKAKPEAAFEASRFSAYSTYGQ</sequence>
<dbReference type="EMBL" id="CP001331">
    <property type="protein sequence ID" value="ACO66864.1"/>
    <property type="molecule type" value="Genomic_DNA"/>
</dbReference>
<keyword evidence="2" id="KW-1185">Reference proteome</keyword>
<dbReference type="PANTHER" id="PTHR47121:SF2">
    <property type="entry name" value="THYLAKOID LUMENAL PROTEIN TL20.3, CHLOROPLASTIC"/>
    <property type="match status" value="1"/>
</dbReference>
<dbReference type="InterPro" id="IPR053285">
    <property type="entry name" value="Thylakoid_lumenal_pentapeptide"/>
</dbReference>
<dbReference type="RefSeq" id="XP_002505606.1">
    <property type="nucleotide sequence ID" value="XM_002505560.1"/>
</dbReference>
<dbReference type="PANTHER" id="PTHR47121">
    <property type="entry name" value="THYLAKOID LUMENAL PROTEIN TL20.3, CHLOROPLASTIC"/>
    <property type="match status" value="1"/>
</dbReference>
<dbReference type="SUPFAM" id="SSF141571">
    <property type="entry name" value="Pentapeptide repeat-like"/>
    <property type="match status" value="1"/>
</dbReference>
<dbReference type="InterPro" id="IPR001646">
    <property type="entry name" value="5peptide_repeat"/>
</dbReference>
<dbReference type="GeneID" id="8248536"/>
<dbReference type="KEGG" id="mis:MICPUN_54755"/>
<evidence type="ECO:0000313" key="2">
    <source>
        <dbReference type="Proteomes" id="UP000002009"/>
    </source>
</evidence>
<dbReference type="eggNOG" id="ENOG502QSEG">
    <property type="taxonomic scope" value="Eukaryota"/>
</dbReference>
<accession>C1EFJ1</accession>
<gene>
    <name evidence="1" type="ORF">MICPUN_54755</name>
</gene>
<reference evidence="1 2" key="1">
    <citation type="journal article" date="2009" name="Science">
        <title>Green evolution and dynamic adaptations revealed by genomes of the marine picoeukaryotes Micromonas.</title>
        <authorList>
            <person name="Worden A.Z."/>
            <person name="Lee J.H."/>
            <person name="Mock T."/>
            <person name="Rouze P."/>
            <person name="Simmons M.P."/>
            <person name="Aerts A.L."/>
            <person name="Allen A.E."/>
            <person name="Cuvelier M.L."/>
            <person name="Derelle E."/>
            <person name="Everett M.V."/>
            <person name="Foulon E."/>
            <person name="Grimwood J."/>
            <person name="Gundlach H."/>
            <person name="Henrissat B."/>
            <person name="Napoli C."/>
            <person name="McDonald S.M."/>
            <person name="Parker M.S."/>
            <person name="Rombauts S."/>
            <person name="Salamov A."/>
            <person name="Von Dassow P."/>
            <person name="Badger J.H."/>
            <person name="Coutinho P.M."/>
            <person name="Demir E."/>
            <person name="Dubchak I."/>
            <person name="Gentemann C."/>
            <person name="Eikrem W."/>
            <person name="Gready J.E."/>
            <person name="John U."/>
            <person name="Lanier W."/>
            <person name="Lindquist E.A."/>
            <person name="Lucas S."/>
            <person name="Mayer K.F."/>
            <person name="Moreau H."/>
            <person name="Not F."/>
            <person name="Otillar R."/>
            <person name="Panaud O."/>
            <person name="Pangilinan J."/>
            <person name="Paulsen I."/>
            <person name="Piegu B."/>
            <person name="Poliakov A."/>
            <person name="Robbens S."/>
            <person name="Schmutz J."/>
            <person name="Toulza E."/>
            <person name="Wyss T."/>
            <person name="Zelensky A."/>
            <person name="Zhou K."/>
            <person name="Armbrust E.V."/>
            <person name="Bhattacharya D."/>
            <person name="Goodenough U.W."/>
            <person name="Van de Peer Y."/>
            <person name="Grigoriev I.V."/>
        </authorList>
    </citation>
    <scope>NUCLEOTIDE SEQUENCE [LARGE SCALE GENOMIC DNA]</scope>
    <source>
        <strain evidence="2">RCC299 / NOUM17</strain>
    </source>
</reference>
<dbReference type="Pfam" id="PF00805">
    <property type="entry name" value="Pentapeptide"/>
    <property type="match status" value="1"/>
</dbReference>
<dbReference type="OrthoDB" id="497615at2759"/>
<dbReference type="Gene3D" id="2.160.20.80">
    <property type="entry name" value="E3 ubiquitin-protein ligase SopA"/>
    <property type="match status" value="1"/>
</dbReference>
<proteinExistence type="predicted"/>
<name>C1EFJ1_MICCC</name>
<protein>
    <submittedName>
        <fullName evidence="1">Uncharacterized protein</fullName>
    </submittedName>
</protein>